<protein>
    <submittedName>
        <fullName evidence="1">Uncharacterized protein</fullName>
    </submittedName>
</protein>
<proteinExistence type="predicted"/>
<sequence length="208" mass="24373">MDKQAQFELKVSNLANRFLYNSLTTPQRLLPLAERVARDGQKLAKEYDEQQRIQSVAEELLKVMDGSLYLVDLLANGILTKDYSHLSENELVDQLDKIEGHSDEQERLIQLLMESIQHNLENGITLEEIYYENYLMEYAASLMEIYVIQHLKDQEEFLNELAPLIAKNRDSEVPYGIFVRVTNNFKKELARQYYQYDTVVKIMETDAR</sequence>
<comment type="caution">
    <text evidence="1">The sequence shown here is derived from an EMBL/GenBank/DDBJ whole genome shotgun (WGS) entry which is preliminary data.</text>
</comment>
<name>A0ABS3LGD1_9ENTE</name>
<organism evidence="1 2">
    <name type="scientific">Candidatus Enterococcus moelleringii</name>
    <dbReference type="NCBI Taxonomy" id="2815325"/>
    <lineage>
        <taxon>Bacteria</taxon>
        <taxon>Bacillati</taxon>
        <taxon>Bacillota</taxon>
        <taxon>Bacilli</taxon>
        <taxon>Lactobacillales</taxon>
        <taxon>Enterococcaceae</taxon>
        <taxon>Enterococcus</taxon>
    </lineage>
</organism>
<gene>
    <name evidence="1" type="ORF">JZO70_18285</name>
</gene>
<keyword evidence="2" id="KW-1185">Reference proteome</keyword>
<reference evidence="1 2" key="1">
    <citation type="submission" date="2021-03" db="EMBL/GenBank/DDBJ databases">
        <title>Enterococcal diversity collection.</title>
        <authorList>
            <person name="Gilmore M.S."/>
            <person name="Schwartzman J."/>
            <person name="Van Tyne D."/>
            <person name="Martin M."/>
            <person name="Earl A.M."/>
            <person name="Manson A.L."/>
            <person name="Straub T."/>
            <person name="Salamzade R."/>
            <person name="Saavedra J."/>
            <person name="Lebreton F."/>
            <person name="Prichula J."/>
            <person name="Schaufler K."/>
            <person name="Gaca A."/>
            <person name="Sgardioli B."/>
            <person name="Wagenaar J."/>
            <person name="Strong T."/>
        </authorList>
    </citation>
    <scope>NUCLEOTIDE SEQUENCE [LARGE SCALE GENOMIC DNA]</scope>
    <source>
        <strain evidence="1 2">669A</strain>
    </source>
</reference>
<dbReference type="Proteomes" id="UP000664601">
    <property type="component" value="Unassembled WGS sequence"/>
</dbReference>
<accession>A0ABS3LGD1</accession>
<evidence type="ECO:0000313" key="2">
    <source>
        <dbReference type="Proteomes" id="UP000664601"/>
    </source>
</evidence>
<dbReference type="EMBL" id="JAFREM010000030">
    <property type="protein sequence ID" value="MBO1308130.1"/>
    <property type="molecule type" value="Genomic_DNA"/>
</dbReference>
<dbReference type="RefSeq" id="WP_207675124.1">
    <property type="nucleotide sequence ID" value="NZ_JAFREM010000030.1"/>
</dbReference>
<evidence type="ECO:0000313" key="1">
    <source>
        <dbReference type="EMBL" id="MBO1308130.1"/>
    </source>
</evidence>